<keyword evidence="2" id="KW-1185">Reference proteome</keyword>
<dbReference type="Proteomes" id="UP001320706">
    <property type="component" value="Unassembled WGS sequence"/>
</dbReference>
<name>A0ACC3SG38_9PEZI</name>
<gene>
    <name evidence="1" type="ORF">M8818_003424</name>
</gene>
<reference evidence="1" key="1">
    <citation type="submission" date="2024-02" db="EMBL/GenBank/DDBJ databases">
        <title>Metagenome Assembled Genome of Zalaria obscura JY119.</title>
        <authorList>
            <person name="Vighnesh L."/>
            <person name="Jagadeeshwari U."/>
            <person name="Venkata Ramana C."/>
            <person name="Sasikala C."/>
        </authorList>
    </citation>
    <scope>NUCLEOTIDE SEQUENCE</scope>
    <source>
        <strain evidence="1">JY119</strain>
    </source>
</reference>
<evidence type="ECO:0000313" key="1">
    <source>
        <dbReference type="EMBL" id="KAK8210257.1"/>
    </source>
</evidence>
<comment type="caution">
    <text evidence="1">The sequence shown here is derived from an EMBL/GenBank/DDBJ whole genome shotgun (WGS) entry which is preliminary data.</text>
</comment>
<sequence>MVGRLMGKNAIVTGAAGGIGLETSILFAREGANVLMADISAEALEKGLMKVHQLSPHIQNKILSTVCDVSKESDVQAMVEKVDVWGGVDIMFNNAGIMHADDADAIDTADKIWDLTHNINVKGVWYGSKHAVLSLRRNKKTKGSIINTASVVALVGSATPQLAYTASKGAVLAMTRELAIVHAREGYRFNALCPAPLNTPLLQDWLGDDQAKRHRREVHFPTGRFGEAVEQAQAVLFLASDESSFVNGTDFVVDGGMTKAYVTPEGPATEPPANFAR</sequence>
<accession>A0ACC3SG38</accession>
<dbReference type="EMBL" id="JAMKPW020000015">
    <property type="protein sequence ID" value="KAK8210257.1"/>
    <property type="molecule type" value="Genomic_DNA"/>
</dbReference>
<organism evidence="1 2">
    <name type="scientific">Zalaria obscura</name>
    <dbReference type="NCBI Taxonomy" id="2024903"/>
    <lineage>
        <taxon>Eukaryota</taxon>
        <taxon>Fungi</taxon>
        <taxon>Dikarya</taxon>
        <taxon>Ascomycota</taxon>
        <taxon>Pezizomycotina</taxon>
        <taxon>Dothideomycetes</taxon>
        <taxon>Dothideomycetidae</taxon>
        <taxon>Dothideales</taxon>
        <taxon>Zalariaceae</taxon>
        <taxon>Zalaria</taxon>
    </lineage>
</organism>
<protein>
    <submittedName>
        <fullName evidence="1">Uncharacterized protein</fullName>
    </submittedName>
</protein>
<evidence type="ECO:0000313" key="2">
    <source>
        <dbReference type="Proteomes" id="UP001320706"/>
    </source>
</evidence>
<proteinExistence type="predicted"/>